<dbReference type="STRING" id="128944.AWM75_01045"/>
<protein>
    <submittedName>
        <fullName evidence="1">ATPase</fullName>
    </submittedName>
</protein>
<dbReference type="RefSeq" id="WP_067977323.1">
    <property type="nucleotide sequence ID" value="NZ_CP014163.1"/>
</dbReference>
<accession>A0A120IAN7</accession>
<reference evidence="2" key="2">
    <citation type="submission" date="2016-01" db="EMBL/GenBank/DDBJ databases">
        <title>Six Aerococcus type strain genome sequencing and assembly using PacBio and Illumina Hiseq.</title>
        <authorList>
            <person name="Carkaci D."/>
            <person name="Dargis R."/>
            <person name="Nielsen X.C."/>
            <person name="Skovgaard O."/>
            <person name="Fuursted K."/>
            <person name="Christensen J.J."/>
        </authorList>
    </citation>
    <scope>NUCLEOTIDE SEQUENCE [LARGE SCALE GENOMIC DNA]</scope>
    <source>
        <strain evidence="2">CCUG42038B</strain>
    </source>
</reference>
<evidence type="ECO:0000313" key="1">
    <source>
        <dbReference type="EMBL" id="AMB98664.1"/>
    </source>
</evidence>
<dbReference type="OrthoDB" id="40849at2"/>
<dbReference type="AlphaFoldDB" id="A0A120IAN7"/>
<organism evidence="1 2">
    <name type="scientific">Aerococcus urinaehominis</name>
    <dbReference type="NCBI Taxonomy" id="128944"/>
    <lineage>
        <taxon>Bacteria</taxon>
        <taxon>Bacillati</taxon>
        <taxon>Bacillota</taxon>
        <taxon>Bacilli</taxon>
        <taxon>Lactobacillales</taxon>
        <taxon>Aerococcaceae</taxon>
        <taxon>Aerococcus</taxon>
    </lineage>
</organism>
<name>A0A120IAN7_9LACT</name>
<dbReference type="InterPro" id="IPR027417">
    <property type="entry name" value="P-loop_NTPase"/>
</dbReference>
<reference evidence="1 2" key="1">
    <citation type="journal article" date="2016" name="Genome Announc.">
        <title>Complete Genome Sequences of Aerococcus christensenii CCUG 28831T, Aerococcus sanguinicola CCUG 43001T, Aerococcus urinae CCUG 36881T, Aerococcus urinaeequi CCUG 28094T, Aerococcus urinaehominis CCUG 42038 BT, and Aerococcus viridans CCUG 4311T.</title>
        <authorList>
            <person name="Carkaci D."/>
            <person name="Dargis R."/>
            <person name="Nielsen X.C."/>
            <person name="Skovgaard O."/>
            <person name="Fuursted K."/>
            <person name="Christensen J.J."/>
        </authorList>
    </citation>
    <scope>NUCLEOTIDE SEQUENCE [LARGE SCALE GENOMIC DNA]</scope>
    <source>
        <strain evidence="1 2">CCUG42038B</strain>
    </source>
</reference>
<proteinExistence type="predicted"/>
<dbReference type="Gene3D" id="3.40.50.300">
    <property type="entry name" value="P-loop containing nucleotide triphosphate hydrolases"/>
    <property type="match status" value="1"/>
</dbReference>
<dbReference type="SUPFAM" id="SSF52540">
    <property type="entry name" value="P-loop containing nucleoside triphosphate hydrolases"/>
    <property type="match status" value="1"/>
</dbReference>
<dbReference type="KEGG" id="auh:AWM75_01045"/>
<dbReference type="EMBL" id="CP014163">
    <property type="protein sequence ID" value="AMB98664.1"/>
    <property type="molecule type" value="Genomic_DNA"/>
</dbReference>
<dbReference type="Proteomes" id="UP000062260">
    <property type="component" value="Chromosome"/>
</dbReference>
<sequence>MADRLPGLTYPAVLKGLELLLAEDSVIVPNIVGHGGIGKSQLIGDLAARNHYGFYEITCSLLQPGDLTMPIPKEDRVEYYLNPQVQGAIDWANAHPDSKVILFLDEFNRPVAMVQGELMNLVLQRNLMGTPLPDNVVIITAENPSSDTEGFEGTSYATNSRDMAINDRTMRIRMGTNLDSWIESFASQDHPKRPGHTMIHPLVIEFLQAEGRQYFIVVDETRDKNPTPRAYERISNLFYNYEDAGYQIQALNDDDLLAFLIEGIDGSIGEEAGAVMLTFLENHQADYIKPQEVAQTDGYQLDQSLSERLAAMQPIRRKRVVQDLVSFSVAHPELLTDDSFISRFADLFSQVDGDIQYSLVHRLMTDEETEGLEVLREALYQNDQFVDAAYDITMAINANR</sequence>
<evidence type="ECO:0000313" key="2">
    <source>
        <dbReference type="Proteomes" id="UP000062260"/>
    </source>
</evidence>
<gene>
    <name evidence="1" type="ORF">AWM75_01045</name>
</gene>
<keyword evidence="2" id="KW-1185">Reference proteome</keyword>